<dbReference type="Pfam" id="PF00005">
    <property type="entry name" value="ABC_tran"/>
    <property type="match status" value="1"/>
</dbReference>
<dbReference type="PANTHER" id="PTHR43776:SF7">
    <property type="entry name" value="D,D-DIPEPTIDE TRANSPORT ATP-BINDING PROTEIN DDPF-RELATED"/>
    <property type="match status" value="1"/>
</dbReference>
<dbReference type="PROSITE" id="PS50893">
    <property type="entry name" value="ABC_TRANSPORTER_2"/>
    <property type="match status" value="1"/>
</dbReference>
<dbReference type="GO" id="GO:0055085">
    <property type="term" value="P:transmembrane transport"/>
    <property type="evidence" value="ECO:0007669"/>
    <property type="project" value="UniProtKB-ARBA"/>
</dbReference>
<evidence type="ECO:0000313" key="7">
    <source>
        <dbReference type="Proteomes" id="UP000029500"/>
    </source>
</evidence>
<dbReference type="PANTHER" id="PTHR43776">
    <property type="entry name" value="TRANSPORT ATP-BINDING PROTEIN"/>
    <property type="match status" value="1"/>
</dbReference>
<feature type="domain" description="ABC transporter" evidence="5">
    <location>
        <begin position="5"/>
        <end position="241"/>
    </location>
</feature>
<evidence type="ECO:0000256" key="2">
    <source>
        <dbReference type="ARBA" id="ARBA00022448"/>
    </source>
</evidence>
<reference evidence="6 7" key="1">
    <citation type="submission" date="2014-08" db="EMBL/GenBank/DDBJ databases">
        <title>Comparative genomics of the Paenibacillus odorifer group.</title>
        <authorList>
            <person name="den Bakker H.C."/>
            <person name="Tsai Y.-C."/>
            <person name="Martin N."/>
            <person name="Korlach J."/>
            <person name="Wiedmann M."/>
        </authorList>
    </citation>
    <scope>NUCLEOTIDE SEQUENCE [LARGE SCALE GENOMIC DNA]</scope>
    <source>
        <strain evidence="6 7">DSM 15220</strain>
    </source>
</reference>
<dbReference type="OrthoDB" id="9802264at2"/>
<dbReference type="CDD" id="cd03257">
    <property type="entry name" value="ABC_NikE_OppD_transporters"/>
    <property type="match status" value="1"/>
</dbReference>
<keyword evidence="2" id="KW-0813">Transport</keyword>
<dbReference type="InterPro" id="IPR003593">
    <property type="entry name" value="AAA+_ATPase"/>
</dbReference>
<comment type="similarity">
    <text evidence="1">Belongs to the ABC transporter superfamily.</text>
</comment>
<dbReference type="RefSeq" id="WP_042266855.1">
    <property type="nucleotide sequence ID" value="NZ_CP009287.1"/>
</dbReference>
<accession>A0A089M759</accession>
<evidence type="ECO:0000256" key="3">
    <source>
        <dbReference type="ARBA" id="ARBA00022741"/>
    </source>
</evidence>
<name>A0A089M759_9BACL</name>
<dbReference type="InterPro" id="IPR003439">
    <property type="entry name" value="ABC_transporter-like_ATP-bd"/>
</dbReference>
<sequence>MGSALQVQNLTVRYGGFIALNDITLNLEEHTTLGLVGESGSGKSTLARVIAGLIAPDEGKILLGSQELLKKRSREQHKKIQMIFQNPDASLNPKHSIRQILSEALLFHKIVHRPEVEQRCKDLLAHVHLEAKALDRFPHEFSGGQRQRIAIARALSVEPSLLIADEPTSALDVSVQLSVLELFKTLKTELNLTMLFISHDLGVIHAISDTVAVMRQGKLVEKSSMDQFFTRPEHDYSRELLSAVPKMPNTITAGGYYEPRI</sequence>
<dbReference type="HOGENOM" id="CLU_000604_1_23_9"/>
<organism evidence="6 7">
    <name type="scientific">Paenibacillus graminis</name>
    <dbReference type="NCBI Taxonomy" id="189425"/>
    <lineage>
        <taxon>Bacteria</taxon>
        <taxon>Bacillati</taxon>
        <taxon>Bacillota</taxon>
        <taxon>Bacilli</taxon>
        <taxon>Bacillales</taxon>
        <taxon>Paenibacillaceae</taxon>
        <taxon>Paenibacillus</taxon>
    </lineage>
</organism>
<dbReference type="PROSITE" id="PS00211">
    <property type="entry name" value="ABC_TRANSPORTER_1"/>
    <property type="match status" value="1"/>
</dbReference>
<keyword evidence="4" id="KW-0067">ATP-binding</keyword>
<evidence type="ECO:0000256" key="4">
    <source>
        <dbReference type="ARBA" id="ARBA00022840"/>
    </source>
</evidence>
<dbReference type="eggNOG" id="COG4172">
    <property type="taxonomic scope" value="Bacteria"/>
</dbReference>
<dbReference type="SMART" id="SM00382">
    <property type="entry name" value="AAA"/>
    <property type="match status" value="1"/>
</dbReference>
<evidence type="ECO:0000259" key="5">
    <source>
        <dbReference type="PROSITE" id="PS50893"/>
    </source>
</evidence>
<dbReference type="STRING" id="189425.PGRAT_16515"/>
<evidence type="ECO:0000313" key="6">
    <source>
        <dbReference type="EMBL" id="AIQ69052.1"/>
    </source>
</evidence>
<evidence type="ECO:0000256" key="1">
    <source>
        <dbReference type="ARBA" id="ARBA00005417"/>
    </source>
</evidence>
<keyword evidence="3" id="KW-0547">Nucleotide-binding</keyword>
<dbReference type="AlphaFoldDB" id="A0A089M759"/>
<dbReference type="GO" id="GO:0005524">
    <property type="term" value="F:ATP binding"/>
    <property type="evidence" value="ECO:0007669"/>
    <property type="project" value="UniProtKB-KW"/>
</dbReference>
<dbReference type="InterPro" id="IPR017871">
    <property type="entry name" value="ABC_transporter-like_CS"/>
</dbReference>
<dbReference type="KEGG" id="pgm:PGRAT_16515"/>
<dbReference type="SUPFAM" id="SSF52540">
    <property type="entry name" value="P-loop containing nucleoside triphosphate hydrolases"/>
    <property type="match status" value="1"/>
</dbReference>
<dbReference type="EMBL" id="CP009287">
    <property type="protein sequence ID" value="AIQ69052.1"/>
    <property type="molecule type" value="Genomic_DNA"/>
</dbReference>
<protein>
    <submittedName>
        <fullName evidence="6">ABC transporter</fullName>
    </submittedName>
</protein>
<dbReference type="Proteomes" id="UP000029500">
    <property type="component" value="Chromosome"/>
</dbReference>
<proteinExistence type="inferred from homology"/>
<dbReference type="GO" id="GO:0016887">
    <property type="term" value="F:ATP hydrolysis activity"/>
    <property type="evidence" value="ECO:0007669"/>
    <property type="project" value="InterPro"/>
</dbReference>
<dbReference type="InterPro" id="IPR050319">
    <property type="entry name" value="ABC_transp_ATP-bind"/>
</dbReference>
<dbReference type="InterPro" id="IPR027417">
    <property type="entry name" value="P-loop_NTPase"/>
</dbReference>
<dbReference type="Gene3D" id="3.40.50.300">
    <property type="entry name" value="P-loop containing nucleotide triphosphate hydrolases"/>
    <property type="match status" value="1"/>
</dbReference>
<keyword evidence="7" id="KW-1185">Reference proteome</keyword>
<gene>
    <name evidence="6" type="ORF">PGRAT_16515</name>
</gene>